<dbReference type="CDD" id="cd17077">
    <property type="entry name" value="UBX_UBXN11"/>
    <property type="match status" value="1"/>
</dbReference>
<evidence type="ECO:0000256" key="1">
    <source>
        <dbReference type="ARBA" id="ARBA00004245"/>
    </source>
</evidence>
<dbReference type="Gene3D" id="3.30.420.210">
    <property type="entry name" value="SEP domain"/>
    <property type="match status" value="1"/>
</dbReference>
<dbReference type="Pfam" id="PF08059">
    <property type="entry name" value="SEP"/>
    <property type="match status" value="1"/>
</dbReference>
<evidence type="ECO:0000313" key="15">
    <source>
        <dbReference type="RefSeq" id="XP_022101552.1"/>
    </source>
</evidence>
<feature type="domain" description="UBX" evidence="11">
    <location>
        <begin position="446"/>
        <end position="523"/>
    </location>
</feature>
<feature type="region of interest" description="Disordered" evidence="10">
    <location>
        <begin position="429"/>
        <end position="448"/>
    </location>
</feature>
<dbReference type="InterPro" id="IPR001012">
    <property type="entry name" value="UBX_dom"/>
</dbReference>
<name>A0A8B7Z7C9_ACAPL</name>
<dbReference type="SUPFAM" id="SSF102848">
    <property type="entry name" value="NSFL1 (p97 ATPase) cofactor p47, SEP domain"/>
    <property type="match status" value="1"/>
</dbReference>
<keyword evidence="4" id="KW-0206">Cytoskeleton</keyword>
<sequence length="528" mass="58811">MTSPLANLRKPRKAPLPGVPQTGQRAAPFRNPTDVFDDDESLLDDVLGRSVSRQSSVSTSRSDTIGGRAIKHLPKLTKDTKAAPSDYELMTGMMSRIAKLELQIQFYAKEILEKDKKISILEEKTKLLQKYKGDADPDSTRVRDLERKCQELQQTIKDMEDFLSDYGMIWVGNADADTVESTEGRVYDELAEPGHTSRLGGVWRPGASVVQSEGPFHVDFDRIIKNIKELNIVAGDGEKRIRHTVSGARFVAPDTVPLTLYANGIFMFNGPFRSYEEPTTQRCIQDLMDGYFPYELNARFPEGVPFQVTDKRDTVYNDPRSIKHFPGTGNLLGGESKPSRLVPSNLDKGTSMERSYTTSHDGKPVYETSQPPKPQLSVDQFLNKLPSSIIKEGKVIDVRASLAGDLQHDNTKPGVTVIDTPAVQEILERVSSSRPQSASSSRPLSARSSITTLRVKTETGEHTFILKLRYTDTIGDVRQYLDAKRTLGSKDYEIVTTFPAKVYNDQDATLQECGLTPNAALHLRAKKK</sequence>
<evidence type="ECO:0000256" key="2">
    <source>
        <dbReference type="ARBA" id="ARBA00022490"/>
    </source>
</evidence>
<evidence type="ECO:0000313" key="16">
    <source>
        <dbReference type="RefSeq" id="XP_022101554.1"/>
    </source>
</evidence>
<evidence type="ECO:0000256" key="6">
    <source>
        <dbReference type="ARBA" id="ARBA00062345"/>
    </source>
</evidence>
<evidence type="ECO:0000259" key="13">
    <source>
        <dbReference type="PROSITE" id="PS51399"/>
    </source>
</evidence>
<evidence type="ECO:0000256" key="8">
    <source>
        <dbReference type="ARBA" id="ARBA00075811"/>
    </source>
</evidence>
<dbReference type="SUPFAM" id="SSF54236">
    <property type="entry name" value="Ubiquitin-like"/>
    <property type="match status" value="1"/>
</dbReference>
<dbReference type="Pfam" id="PF00789">
    <property type="entry name" value="UBX"/>
    <property type="match status" value="1"/>
</dbReference>
<feature type="domain" description="Ubiquitin-like" evidence="12">
    <location>
        <begin position="451"/>
        <end position="528"/>
    </location>
</feature>
<accession>A0A8B7Z7C9</accession>
<comment type="subunit">
    <text evidence="6">Interacts with GNA12, GNA13, RND1, RND2 and RND3.</text>
</comment>
<gene>
    <name evidence="15 16" type="primary">LOC110985099</name>
</gene>
<dbReference type="AlphaFoldDB" id="A0A8B7Z7C9"/>
<feature type="compositionally biased region" description="Low complexity" evidence="10">
    <location>
        <begin position="432"/>
        <end position="448"/>
    </location>
</feature>
<dbReference type="InterPro" id="IPR000626">
    <property type="entry name" value="Ubiquitin-like_dom"/>
</dbReference>
<dbReference type="KEGG" id="aplc:110985099"/>
<dbReference type="FunFam" id="3.30.420.210:FF:000003">
    <property type="entry name" value="UBX domain protein 11"/>
    <property type="match status" value="1"/>
</dbReference>
<evidence type="ECO:0000256" key="5">
    <source>
        <dbReference type="ARBA" id="ARBA00059434"/>
    </source>
</evidence>
<dbReference type="Gene3D" id="3.10.20.90">
    <property type="entry name" value="Phosphatidylinositol 3-kinase Catalytic Subunit, Chain A, domain 1"/>
    <property type="match status" value="1"/>
</dbReference>
<dbReference type="GO" id="GO:0043130">
    <property type="term" value="F:ubiquitin binding"/>
    <property type="evidence" value="ECO:0007669"/>
    <property type="project" value="TreeGrafter"/>
</dbReference>
<dbReference type="RefSeq" id="XP_022101554.1">
    <property type="nucleotide sequence ID" value="XM_022245862.1"/>
</dbReference>
<keyword evidence="3" id="KW-0175">Coiled coil</keyword>
<keyword evidence="2" id="KW-0963">Cytoplasm</keyword>
<evidence type="ECO:0000256" key="9">
    <source>
        <dbReference type="ARBA" id="ARBA00081109"/>
    </source>
</evidence>
<dbReference type="Proteomes" id="UP000694845">
    <property type="component" value="Unplaced"/>
</dbReference>
<proteinExistence type="predicted"/>
<evidence type="ECO:0000259" key="11">
    <source>
        <dbReference type="PROSITE" id="PS50033"/>
    </source>
</evidence>
<reference evidence="15 16" key="1">
    <citation type="submission" date="2025-04" db="UniProtKB">
        <authorList>
            <consortium name="RefSeq"/>
        </authorList>
    </citation>
    <scope>IDENTIFICATION</scope>
</reference>
<dbReference type="InterPro" id="IPR012989">
    <property type="entry name" value="SEP_domain"/>
</dbReference>
<dbReference type="PANTHER" id="PTHR23333:SF4">
    <property type="entry name" value="UBX DOMAIN-CONTAINING PROTEIN 11"/>
    <property type="match status" value="1"/>
</dbReference>
<organism evidence="14 16">
    <name type="scientific">Acanthaster planci</name>
    <name type="common">Crown-of-thorns starfish</name>
    <dbReference type="NCBI Taxonomy" id="133434"/>
    <lineage>
        <taxon>Eukaryota</taxon>
        <taxon>Metazoa</taxon>
        <taxon>Echinodermata</taxon>
        <taxon>Eleutherozoa</taxon>
        <taxon>Asterozoa</taxon>
        <taxon>Asteroidea</taxon>
        <taxon>Valvatacea</taxon>
        <taxon>Valvatida</taxon>
        <taxon>Acanthasteridae</taxon>
        <taxon>Acanthaster</taxon>
    </lineage>
</organism>
<evidence type="ECO:0000259" key="12">
    <source>
        <dbReference type="PROSITE" id="PS50053"/>
    </source>
</evidence>
<feature type="domain" description="SEP" evidence="13">
    <location>
        <begin position="253"/>
        <end position="317"/>
    </location>
</feature>
<dbReference type="GeneID" id="110985099"/>
<dbReference type="PROSITE" id="PS50033">
    <property type="entry name" value="UBX"/>
    <property type="match status" value="1"/>
</dbReference>
<dbReference type="OrthoDB" id="25887at2759"/>
<dbReference type="InterPro" id="IPR036241">
    <property type="entry name" value="NSFL1C_SEP_dom_sf"/>
</dbReference>
<comment type="subcellular location">
    <subcellularLocation>
        <location evidence="1">Cytoplasm</location>
        <location evidence="1">Cytoskeleton</location>
    </subcellularLocation>
</comment>
<evidence type="ECO:0000256" key="7">
    <source>
        <dbReference type="ARBA" id="ARBA00073759"/>
    </source>
</evidence>
<evidence type="ECO:0000256" key="4">
    <source>
        <dbReference type="ARBA" id="ARBA00023212"/>
    </source>
</evidence>
<evidence type="ECO:0000313" key="14">
    <source>
        <dbReference type="Proteomes" id="UP000694845"/>
    </source>
</evidence>
<keyword evidence="14" id="KW-1185">Reference proteome</keyword>
<evidence type="ECO:0000256" key="3">
    <source>
        <dbReference type="ARBA" id="ARBA00023054"/>
    </source>
</evidence>
<dbReference type="PROSITE" id="PS50053">
    <property type="entry name" value="UBIQUITIN_2"/>
    <property type="match status" value="1"/>
</dbReference>
<dbReference type="InterPro" id="IPR029071">
    <property type="entry name" value="Ubiquitin-like_domsf"/>
</dbReference>
<dbReference type="CTD" id="91544"/>
<dbReference type="RefSeq" id="XP_022101552.1">
    <property type="nucleotide sequence ID" value="XM_022245860.1"/>
</dbReference>
<dbReference type="GO" id="GO:0005856">
    <property type="term" value="C:cytoskeleton"/>
    <property type="evidence" value="ECO:0007669"/>
    <property type="project" value="UniProtKB-SubCell"/>
</dbReference>
<evidence type="ECO:0000256" key="10">
    <source>
        <dbReference type="SAM" id="MobiDB-lite"/>
    </source>
</evidence>
<protein>
    <recommendedName>
        <fullName evidence="7">UBX domain-containing protein 11</fullName>
    </recommendedName>
    <alternativeName>
        <fullName evidence="9">Socius</fullName>
    </alternativeName>
    <alternativeName>
        <fullName evidence="8">UBX domain-containing protein 5</fullName>
    </alternativeName>
</protein>
<dbReference type="SMART" id="SM00166">
    <property type="entry name" value="UBX"/>
    <property type="match status" value="1"/>
</dbReference>
<dbReference type="PROSITE" id="PS51399">
    <property type="entry name" value="SEP"/>
    <property type="match status" value="1"/>
</dbReference>
<comment type="function">
    <text evidence="5">May be involved in the reorganization of actin cytoskeleton mediated by RND1, RND2 and RND3. Promotes RHOA activation mediated by GNA12 and GNA13.</text>
</comment>
<feature type="region of interest" description="Disordered" evidence="10">
    <location>
        <begin position="1"/>
        <end position="37"/>
    </location>
</feature>
<feature type="region of interest" description="Disordered" evidence="10">
    <location>
        <begin position="317"/>
        <end position="374"/>
    </location>
</feature>
<dbReference type="GO" id="GO:0043161">
    <property type="term" value="P:proteasome-mediated ubiquitin-dependent protein catabolic process"/>
    <property type="evidence" value="ECO:0007669"/>
    <property type="project" value="TreeGrafter"/>
</dbReference>
<dbReference type="PANTHER" id="PTHR23333">
    <property type="entry name" value="UBX DOMAIN CONTAINING PROTEIN"/>
    <property type="match status" value="1"/>
</dbReference>